<feature type="domain" description="Myb-like" evidence="2">
    <location>
        <begin position="193"/>
        <end position="255"/>
    </location>
</feature>
<feature type="region of interest" description="Disordered" evidence="1">
    <location>
        <begin position="317"/>
        <end position="338"/>
    </location>
</feature>
<keyword evidence="4" id="KW-1185">Reference proteome</keyword>
<dbReference type="InterPro" id="IPR028002">
    <property type="entry name" value="Myb_DNA-bind_5"/>
</dbReference>
<dbReference type="InterPro" id="IPR001005">
    <property type="entry name" value="SANT/Myb"/>
</dbReference>
<feature type="compositionally biased region" description="Basic residues" evidence="1">
    <location>
        <begin position="138"/>
        <end position="153"/>
    </location>
</feature>
<feature type="compositionally biased region" description="Basic and acidic residues" evidence="1">
    <location>
        <begin position="154"/>
        <end position="166"/>
    </location>
</feature>
<dbReference type="EMBL" id="JANPWB010000003">
    <property type="protein sequence ID" value="KAJ1202199.1"/>
    <property type="molecule type" value="Genomic_DNA"/>
</dbReference>
<feature type="region of interest" description="Disordered" evidence="1">
    <location>
        <begin position="351"/>
        <end position="397"/>
    </location>
</feature>
<sequence length="466" mass="52721">MALQDKWNGQFEVVEHKSEVTFLVDLRTPKNPLGVLHVNRLKPQFGRTELSMFLVTDVEVEEETEPLHDFLSAGAKDGSVEGVNLSPSLTVEQQRDCCQVLGQLASLFLIPGVTHLCTHDVDTGDSAPIKQKVYRMTDKRKKKQRTLPFHQRRTKMDPRCHYRPQEDDSSPGTSQDDPHKNQDTFKKNKKCCFSAEEKEILVKEVMEHQHQLFVTSKLPISRREAIWQQIVDKINSVAEVRRTVIECKKRWHDCRRRTMEKMARNRKAALQTGAGSPAHQEDLDHMEKMVAAVIPEEIVTGIPGQDSTDYQETMHIQEEDGSPADMPVPDFPDDMDDEPINIPQETIQKVLDTIQTPPSVTRRSTEQATISEDPPTTPIVRPASSNTAEDSDNTGTSFERTVVGVQWELAREVRVGMQTMAASLEVMRLCMMSSVDQAAARQAITSILQGLQETVKEFTTEVRELP</sequence>
<evidence type="ECO:0000259" key="2">
    <source>
        <dbReference type="PROSITE" id="PS50090"/>
    </source>
</evidence>
<dbReference type="PANTHER" id="PTHR23098">
    <property type="entry name" value="AGAP001331-PA-RELATED"/>
    <property type="match status" value="1"/>
</dbReference>
<name>A0AAV7VNI6_PLEWA</name>
<dbReference type="Proteomes" id="UP001066276">
    <property type="component" value="Chromosome 2_1"/>
</dbReference>
<dbReference type="AlphaFoldDB" id="A0AAV7VNI6"/>
<dbReference type="GO" id="GO:0005634">
    <property type="term" value="C:nucleus"/>
    <property type="evidence" value="ECO:0007669"/>
    <property type="project" value="TreeGrafter"/>
</dbReference>
<dbReference type="Gene3D" id="1.10.10.60">
    <property type="entry name" value="Homeodomain-like"/>
    <property type="match status" value="1"/>
</dbReference>
<reference evidence="3" key="1">
    <citation type="journal article" date="2022" name="bioRxiv">
        <title>Sequencing and chromosome-scale assembly of the giantPleurodeles waltlgenome.</title>
        <authorList>
            <person name="Brown T."/>
            <person name="Elewa A."/>
            <person name="Iarovenko S."/>
            <person name="Subramanian E."/>
            <person name="Araus A.J."/>
            <person name="Petzold A."/>
            <person name="Susuki M."/>
            <person name="Suzuki K.-i.T."/>
            <person name="Hayashi T."/>
            <person name="Toyoda A."/>
            <person name="Oliveira C."/>
            <person name="Osipova E."/>
            <person name="Leigh N.D."/>
            <person name="Simon A."/>
            <person name="Yun M.H."/>
        </authorList>
    </citation>
    <scope>NUCLEOTIDE SEQUENCE</scope>
    <source>
        <strain evidence="3">20211129_DDA</strain>
        <tissue evidence="3">Liver</tissue>
    </source>
</reference>
<gene>
    <name evidence="3" type="ORF">NDU88_006000</name>
</gene>
<protein>
    <recommendedName>
        <fullName evidence="2">Myb-like domain-containing protein</fullName>
    </recommendedName>
</protein>
<proteinExistence type="predicted"/>
<accession>A0AAV7VNI6</accession>
<feature type="compositionally biased region" description="Polar residues" evidence="1">
    <location>
        <begin position="383"/>
        <end position="397"/>
    </location>
</feature>
<comment type="caution">
    <text evidence="3">The sequence shown here is derived from an EMBL/GenBank/DDBJ whole genome shotgun (WGS) entry which is preliminary data.</text>
</comment>
<feature type="region of interest" description="Disordered" evidence="1">
    <location>
        <begin position="136"/>
        <end position="183"/>
    </location>
</feature>
<dbReference type="PROSITE" id="PS50090">
    <property type="entry name" value="MYB_LIKE"/>
    <property type="match status" value="1"/>
</dbReference>
<organism evidence="3 4">
    <name type="scientific">Pleurodeles waltl</name>
    <name type="common">Iberian ribbed newt</name>
    <dbReference type="NCBI Taxonomy" id="8319"/>
    <lineage>
        <taxon>Eukaryota</taxon>
        <taxon>Metazoa</taxon>
        <taxon>Chordata</taxon>
        <taxon>Craniata</taxon>
        <taxon>Vertebrata</taxon>
        <taxon>Euteleostomi</taxon>
        <taxon>Amphibia</taxon>
        <taxon>Batrachia</taxon>
        <taxon>Caudata</taxon>
        <taxon>Salamandroidea</taxon>
        <taxon>Salamandridae</taxon>
        <taxon>Pleurodelinae</taxon>
        <taxon>Pleurodeles</taxon>
    </lineage>
</organism>
<dbReference type="PANTHER" id="PTHR23098:SF23">
    <property type="entry name" value="MYB-RELATED TRANSCRIPTION FACTOR, PARTNER OF PROFILIN-LIKE ISOFORM X2-RELATED"/>
    <property type="match status" value="1"/>
</dbReference>
<feature type="compositionally biased region" description="Polar residues" evidence="1">
    <location>
        <begin position="351"/>
        <end position="370"/>
    </location>
</feature>
<evidence type="ECO:0000256" key="1">
    <source>
        <dbReference type="SAM" id="MobiDB-lite"/>
    </source>
</evidence>
<dbReference type="Pfam" id="PF13873">
    <property type="entry name" value="Myb_DNA-bind_5"/>
    <property type="match status" value="1"/>
</dbReference>
<evidence type="ECO:0000313" key="3">
    <source>
        <dbReference type="EMBL" id="KAJ1202199.1"/>
    </source>
</evidence>
<evidence type="ECO:0000313" key="4">
    <source>
        <dbReference type="Proteomes" id="UP001066276"/>
    </source>
</evidence>